<feature type="transmembrane region" description="Helical" evidence="6">
    <location>
        <begin position="291"/>
        <end position="315"/>
    </location>
</feature>
<feature type="transmembrane region" description="Helical" evidence="6">
    <location>
        <begin position="60"/>
        <end position="81"/>
    </location>
</feature>
<evidence type="ECO:0000256" key="5">
    <source>
        <dbReference type="ARBA" id="ARBA00023136"/>
    </source>
</evidence>
<keyword evidence="2" id="KW-1003">Cell membrane</keyword>
<feature type="transmembrane region" description="Helical" evidence="6">
    <location>
        <begin position="246"/>
        <end position="271"/>
    </location>
</feature>
<keyword evidence="5 6" id="KW-0472">Membrane</keyword>
<comment type="subcellular location">
    <subcellularLocation>
        <location evidence="1">Cell membrane</location>
        <topology evidence="1">Multi-pass membrane protein</topology>
    </subcellularLocation>
</comment>
<feature type="transmembrane region" description="Helical" evidence="6">
    <location>
        <begin position="132"/>
        <end position="152"/>
    </location>
</feature>
<dbReference type="Proteomes" id="UP000199356">
    <property type="component" value="Unassembled WGS sequence"/>
</dbReference>
<organism evidence="7 8">
    <name type="scientific">Tranquillimonas alkanivorans</name>
    <dbReference type="NCBI Taxonomy" id="441119"/>
    <lineage>
        <taxon>Bacteria</taxon>
        <taxon>Pseudomonadati</taxon>
        <taxon>Pseudomonadota</taxon>
        <taxon>Alphaproteobacteria</taxon>
        <taxon>Rhodobacterales</taxon>
        <taxon>Roseobacteraceae</taxon>
        <taxon>Tranquillimonas</taxon>
    </lineage>
</organism>
<evidence type="ECO:0000313" key="7">
    <source>
        <dbReference type="EMBL" id="SFQ27281.1"/>
    </source>
</evidence>
<evidence type="ECO:0000256" key="1">
    <source>
        <dbReference type="ARBA" id="ARBA00004651"/>
    </source>
</evidence>
<feature type="transmembrane region" description="Helical" evidence="6">
    <location>
        <begin position="102"/>
        <end position="120"/>
    </location>
</feature>
<name>A0A1I5X5X3_9RHOB</name>
<dbReference type="Pfam" id="PF09678">
    <property type="entry name" value="Caa3_CtaG"/>
    <property type="match status" value="1"/>
</dbReference>
<keyword evidence="4 6" id="KW-1133">Transmembrane helix</keyword>
<proteinExistence type="predicted"/>
<reference evidence="7 8" key="1">
    <citation type="submission" date="2016-10" db="EMBL/GenBank/DDBJ databases">
        <authorList>
            <person name="de Groot N.N."/>
        </authorList>
    </citation>
    <scope>NUCLEOTIDE SEQUENCE [LARGE SCALE GENOMIC DNA]</scope>
    <source>
        <strain evidence="7 8">DSM 19547</strain>
    </source>
</reference>
<dbReference type="EMBL" id="FOXA01000089">
    <property type="protein sequence ID" value="SFQ27281.1"/>
    <property type="molecule type" value="Genomic_DNA"/>
</dbReference>
<protein>
    <submittedName>
        <fullName evidence="7">Putative membrane protein</fullName>
    </submittedName>
</protein>
<evidence type="ECO:0000256" key="2">
    <source>
        <dbReference type="ARBA" id="ARBA00022475"/>
    </source>
</evidence>
<keyword evidence="3 6" id="KW-0812">Transmembrane</keyword>
<evidence type="ECO:0000313" key="8">
    <source>
        <dbReference type="Proteomes" id="UP000199356"/>
    </source>
</evidence>
<keyword evidence="8" id="KW-1185">Reference proteome</keyword>
<accession>A0A1I5X5X3</accession>
<dbReference type="AlphaFoldDB" id="A0A1I5X5X3"/>
<dbReference type="RefSeq" id="WP_093426050.1">
    <property type="nucleotide sequence ID" value="NZ_FOXA01000089.1"/>
</dbReference>
<feature type="transmembrane region" description="Helical" evidence="6">
    <location>
        <begin position="214"/>
        <end position="234"/>
    </location>
</feature>
<dbReference type="GO" id="GO:0005886">
    <property type="term" value="C:plasma membrane"/>
    <property type="evidence" value="ECO:0007669"/>
    <property type="project" value="UniProtKB-SubCell"/>
</dbReference>
<evidence type="ECO:0000256" key="4">
    <source>
        <dbReference type="ARBA" id="ARBA00022989"/>
    </source>
</evidence>
<gene>
    <name evidence="7" type="ORF">SAMN04488047_1891</name>
</gene>
<dbReference type="InterPro" id="IPR019108">
    <property type="entry name" value="Caa3_assmbl_CtaG-rel"/>
</dbReference>
<feature type="transmembrane region" description="Helical" evidence="6">
    <location>
        <begin position="182"/>
        <end position="202"/>
    </location>
</feature>
<dbReference type="STRING" id="441119.SAMN04488047_1891"/>
<evidence type="ECO:0000256" key="6">
    <source>
        <dbReference type="SAM" id="Phobius"/>
    </source>
</evidence>
<evidence type="ECO:0000256" key="3">
    <source>
        <dbReference type="ARBA" id="ARBA00022692"/>
    </source>
</evidence>
<dbReference type="OrthoDB" id="259025at2"/>
<sequence length="316" mass="33821">MKFSGEQTRGSAGGRTCSANPPAFASAIAGGLAFASLAFFTGTPLRAHTDGQPLQPHDFWTTWSLQPSVVVPLAVAAAFYAAGVHHAWRKAGWGRGVRTRQAVSFFGGMLALVAALVWPLDALGESLFAAHMGQHIVLMGLAAPLLVLGHPLPTMIRAMPRRWQRAMASLAASVTWRRGWKFFAATSVATTLQLVALLFWHAPQAIALSLENEVVHSVMHGSLFACGLLFWTAVECVRGSGIGRALLALLVMFKFSLILGALLAFAPISFYSSYGERAEVWGLSLLEDQQLAGLLMMSVGSMMYVVAAVIVIAAWL</sequence>
<feature type="non-terminal residue" evidence="7">
    <location>
        <position position="316"/>
    </location>
</feature>
<feature type="transmembrane region" description="Helical" evidence="6">
    <location>
        <begin position="21"/>
        <end position="40"/>
    </location>
</feature>